<dbReference type="Pfam" id="PF07291">
    <property type="entry name" value="MauE"/>
    <property type="match status" value="1"/>
</dbReference>
<keyword evidence="4 5" id="KW-0472">Membrane</keyword>
<gene>
    <name evidence="7" type="ORF">DesU5LDRAFT_3203</name>
</gene>
<evidence type="ECO:0000256" key="4">
    <source>
        <dbReference type="ARBA" id="ARBA00023136"/>
    </source>
</evidence>
<protein>
    <submittedName>
        <fullName evidence="7">Methylamine utilization protein MauE</fullName>
    </submittedName>
</protein>
<proteinExistence type="predicted"/>
<dbReference type="InterPro" id="IPR009908">
    <property type="entry name" value="Methylamine_util_MauE"/>
</dbReference>
<dbReference type="GO" id="GO:0016020">
    <property type="term" value="C:membrane"/>
    <property type="evidence" value="ECO:0007669"/>
    <property type="project" value="UniProtKB-SubCell"/>
</dbReference>
<dbReference type="HOGENOM" id="CLU_101331_3_0_7"/>
<dbReference type="eggNOG" id="COG2259">
    <property type="taxonomic scope" value="Bacteria"/>
</dbReference>
<keyword evidence="2 5" id="KW-0812">Transmembrane</keyword>
<evidence type="ECO:0000256" key="3">
    <source>
        <dbReference type="ARBA" id="ARBA00022989"/>
    </source>
</evidence>
<dbReference type="GO" id="GO:0030416">
    <property type="term" value="P:methylamine metabolic process"/>
    <property type="evidence" value="ECO:0007669"/>
    <property type="project" value="InterPro"/>
</dbReference>
<organism evidence="7">
    <name type="scientific">Desulfovibrio sp. U5L</name>
    <dbReference type="NCBI Taxonomy" id="596152"/>
    <lineage>
        <taxon>Bacteria</taxon>
        <taxon>Pseudomonadati</taxon>
        <taxon>Thermodesulfobacteriota</taxon>
        <taxon>Desulfovibrionia</taxon>
        <taxon>Desulfovibrionales</taxon>
        <taxon>Desulfovibrionaceae</taxon>
        <taxon>Desulfovibrio</taxon>
    </lineage>
</organism>
<name>I2Q4Y1_9BACT</name>
<evidence type="ECO:0000256" key="2">
    <source>
        <dbReference type="ARBA" id="ARBA00022692"/>
    </source>
</evidence>
<comment type="subcellular location">
    <subcellularLocation>
        <location evidence="1">Membrane</location>
        <topology evidence="1">Multi-pass membrane protein</topology>
    </subcellularLocation>
</comment>
<keyword evidence="3 5" id="KW-1133">Transmembrane helix</keyword>
<dbReference type="AlphaFoldDB" id="I2Q4Y1"/>
<evidence type="ECO:0000259" key="6">
    <source>
        <dbReference type="Pfam" id="PF07291"/>
    </source>
</evidence>
<evidence type="ECO:0000313" key="7">
    <source>
        <dbReference type="EMBL" id="EIG54837.1"/>
    </source>
</evidence>
<dbReference type="STRING" id="596152.DesU5LDRAFT_3203"/>
<feature type="transmembrane region" description="Helical" evidence="5">
    <location>
        <begin position="80"/>
        <end position="98"/>
    </location>
</feature>
<dbReference type="OrthoDB" id="5420183at2"/>
<evidence type="ECO:0000256" key="1">
    <source>
        <dbReference type="ARBA" id="ARBA00004141"/>
    </source>
</evidence>
<feature type="domain" description="Methylamine utilisation protein MauE" evidence="6">
    <location>
        <begin position="12"/>
        <end position="141"/>
    </location>
</feature>
<dbReference type="UniPathway" id="UPA00895"/>
<sequence length="151" mass="15566">MPTIATLLASAWPCRAIRLVLAAAFLAAGAVKLADVHAFVLTIKAFAILPTDVVKPMAVLLPILEILAAGLVLVRPRAGLLLVGGLLLLFIGVAGNAIRQGLALDCGCYGPGDPEGAVYHGLWPTVWRDGAMLAGVAFCLLRPAARPAPSP</sequence>
<reference evidence="7" key="1">
    <citation type="submission" date="2011-11" db="EMBL/GenBank/DDBJ databases">
        <title>Improved High-Quality Draft sequence of Desulfovibrio sp. U5L.</title>
        <authorList>
            <consortium name="US DOE Joint Genome Institute"/>
            <person name="Lucas S."/>
            <person name="Han J."/>
            <person name="Lapidus A."/>
            <person name="Cheng J.-F."/>
            <person name="Goodwin L."/>
            <person name="Pitluck S."/>
            <person name="Peters L."/>
            <person name="Ovchinnikova G."/>
            <person name="Held B."/>
            <person name="Detter J.C."/>
            <person name="Han C."/>
            <person name="Tapia R."/>
            <person name="Land M."/>
            <person name="Hauser L."/>
            <person name="Kyrpides N."/>
            <person name="Ivanova N."/>
            <person name="Pagani I."/>
            <person name="Gabster J."/>
            <person name="Walker C."/>
            <person name="Stolyar S."/>
            <person name="Stahl D."/>
            <person name="Arkin A."/>
            <person name="Dehal P."/>
            <person name="Hazen T."/>
            <person name="Woyke T."/>
        </authorList>
    </citation>
    <scope>NUCLEOTIDE SEQUENCE [LARGE SCALE GENOMIC DNA]</scope>
    <source>
        <strain evidence="7">U5L</strain>
    </source>
</reference>
<dbReference type="EMBL" id="JH600068">
    <property type="protein sequence ID" value="EIG54837.1"/>
    <property type="molecule type" value="Genomic_DNA"/>
</dbReference>
<accession>I2Q4Y1</accession>
<feature type="transmembrane region" description="Helical" evidence="5">
    <location>
        <begin position="54"/>
        <end position="73"/>
    </location>
</feature>
<evidence type="ECO:0000256" key="5">
    <source>
        <dbReference type="SAM" id="Phobius"/>
    </source>
</evidence>